<dbReference type="GO" id="GO:0006352">
    <property type="term" value="P:DNA-templated transcription initiation"/>
    <property type="evidence" value="ECO:0007669"/>
    <property type="project" value="InterPro"/>
</dbReference>
<feature type="transmembrane region" description="Helical" evidence="5">
    <location>
        <begin position="335"/>
        <end position="355"/>
    </location>
</feature>
<dbReference type="InterPro" id="IPR014284">
    <property type="entry name" value="RNA_pol_sigma-70_dom"/>
</dbReference>
<dbReference type="InterPro" id="IPR013324">
    <property type="entry name" value="RNA_pol_sigma_r3/r4-like"/>
</dbReference>
<evidence type="ECO:0000256" key="3">
    <source>
        <dbReference type="ARBA" id="ARBA00023082"/>
    </source>
</evidence>
<dbReference type="CDD" id="cd06171">
    <property type="entry name" value="Sigma70_r4"/>
    <property type="match status" value="1"/>
</dbReference>
<dbReference type="InterPro" id="IPR036388">
    <property type="entry name" value="WH-like_DNA-bd_sf"/>
</dbReference>
<feature type="transmembrane region" description="Helical" evidence="5">
    <location>
        <begin position="229"/>
        <end position="252"/>
    </location>
</feature>
<dbReference type="Gene3D" id="1.10.1740.10">
    <property type="match status" value="1"/>
</dbReference>
<accession>K2KCJ8</accession>
<dbReference type="GO" id="GO:0016987">
    <property type="term" value="F:sigma factor activity"/>
    <property type="evidence" value="ECO:0007669"/>
    <property type="project" value="UniProtKB-KW"/>
</dbReference>
<evidence type="ECO:0000256" key="5">
    <source>
        <dbReference type="SAM" id="Phobius"/>
    </source>
</evidence>
<dbReference type="Proteomes" id="UP000014115">
    <property type="component" value="Unassembled WGS sequence"/>
</dbReference>
<comment type="caution">
    <text evidence="8">The sequence shown here is derived from an EMBL/GenBank/DDBJ whole genome shotgun (WGS) entry which is preliminary data.</text>
</comment>
<evidence type="ECO:0000259" key="6">
    <source>
        <dbReference type="Pfam" id="PF04542"/>
    </source>
</evidence>
<dbReference type="STRING" id="740709.A10D4_04947"/>
<evidence type="ECO:0000256" key="2">
    <source>
        <dbReference type="ARBA" id="ARBA00023015"/>
    </source>
</evidence>
<dbReference type="GO" id="GO:0000428">
    <property type="term" value="C:DNA-directed RNA polymerase complex"/>
    <property type="evidence" value="ECO:0007669"/>
    <property type="project" value="UniProtKB-KW"/>
</dbReference>
<dbReference type="PANTHER" id="PTHR43133">
    <property type="entry name" value="RNA POLYMERASE ECF-TYPE SIGMA FACTO"/>
    <property type="match status" value="1"/>
</dbReference>
<dbReference type="SUPFAM" id="SSF88946">
    <property type="entry name" value="Sigma2 domain of RNA polymerase sigma factors"/>
    <property type="match status" value="1"/>
</dbReference>
<dbReference type="InterPro" id="IPR007627">
    <property type="entry name" value="RNA_pol_sigma70_r2"/>
</dbReference>
<dbReference type="InterPro" id="IPR039425">
    <property type="entry name" value="RNA_pol_sigma-70-like"/>
</dbReference>
<keyword evidence="2" id="KW-0805">Transcription regulation</keyword>
<feature type="domain" description="RNA polymerase sigma-70 region 2" evidence="6">
    <location>
        <begin position="22"/>
        <end position="87"/>
    </location>
</feature>
<dbReference type="Pfam" id="PF04542">
    <property type="entry name" value="Sigma70_r2"/>
    <property type="match status" value="1"/>
</dbReference>
<dbReference type="InterPro" id="IPR013249">
    <property type="entry name" value="RNA_pol_sigma70_r4_t2"/>
</dbReference>
<dbReference type="OrthoDB" id="5757196at2"/>
<reference evidence="8 9" key="1">
    <citation type="journal article" date="2012" name="J. Bacteriol.">
        <title>Genome Sequence of Idiomarina xiamenensis Type Strain 10-D-4.</title>
        <authorList>
            <person name="Lai Q."/>
            <person name="Wang L."/>
            <person name="Wang W."/>
            <person name="Shao Z."/>
        </authorList>
    </citation>
    <scope>NUCLEOTIDE SEQUENCE [LARGE SCALE GENOMIC DNA]</scope>
    <source>
        <strain evidence="8 9">10-D-4</strain>
    </source>
</reference>
<keyword evidence="5" id="KW-0472">Membrane</keyword>
<dbReference type="Gene3D" id="1.10.10.10">
    <property type="entry name" value="Winged helix-like DNA-binding domain superfamily/Winged helix DNA-binding domain"/>
    <property type="match status" value="1"/>
</dbReference>
<keyword evidence="8" id="KW-0240">DNA-directed RNA polymerase</keyword>
<evidence type="ECO:0000256" key="4">
    <source>
        <dbReference type="ARBA" id="ARBA00023163"/>
    </source>
</evidence>
<evidence type="ECO:0000313" key="9">
    <source>
        <dbReference type="Proteomes" id="UP000014115"/>
    </source>
</evidence>
<dbReference type="AlphaFoldDB" id="K2KCJ8"/>
<keyword evidence="5" id="KW-1133">Transmembrane helix</keyword>
<keyword evidence="4" id="KW-0804">Transcription</keyword>
<feature type="transmembrane region" description="Helical" evidence="5">
    <location>
        <begin position="188"/>
        <end position="209"/>
    </location>
</feature>
<sequence length="359" mass="39924">MNKLTAFVDAAAAGDQAAFAELVERTQNLVASVALSIVKDVRASEEVAQETFLLAWRKLHLLRRRASFLPWLRQMTRHCAYQWLAKEHPARYSPVGDDIDQQLQQWLDEDADTASAQVQQRQQQRILQQALEQLTAENRDIVILFYREQQSTTHVAQLLGLSESCVRQRLSRARRELATDLLQRVAKAALLTAPTLSVSTILAGSLTLFSPPAAALGWSSLSAAATQGGLKWLLLPGIMCIAIFTAVVGVFIGSHQAQRYAKSFDDRLALQRLRNRASVFVALTSCALFGSYEVSQGWQLPSSVYILLLGGIIYYQIRIQRHIQSPQKRWRWATYLGYIIGFGGGIAGLIGGFLLSGRL</sequence>
<keyword evidence="5" id="KW-0812">Transmembrane</keyword>
<protein>
    <submittedName>
        <fullName evidence="8">DNA-directed RNA polymerase specialized sigma factor</fullName>
    </submittedName>
</protein>
<dbReference type="EMBL" id="AMRG01000005">
    <property type="protein sequence ID" value="EKE84387.1"/>
    <property type="molecule type" value="Genomic_DNA"/>
</dbReference>
<dbReference type="PANTHER" id="PTHR43133:SF25">
    <property type="entry name" value="RNA POLYMERASE SIGMA FACTOR RFAY-RELATED"/>
    <property type="match status" value="1"/>
</dbReference>
<dbReference type="Pfam" id="PF08281">
    <property type="entry name" value="Sigma70_r4_2"/>
    <property type="match status" value="1"/>
</dbReference>
<dbReference type="PATRIC" id="fig|740709.3.peg.1003"/>
<gene>
    <name evidence="8" type="ORF">A10D4_04947</name>
</gene>
<dbReference type="GO" id="GO:0003677">
    <property type="term" value="F:DNA binding"/>
    <property type="evidence" value="ECO:0007669"/>
    <property type="project" value="InterPro"/>
</dbReference>
<dbReference type="SUPFAM" id="SSF88659">
    <property type="entry name" value="Sigma3 and sigma4 domains of RNA polymerase sigma factors"/>
    <property type="match status" value="1"/>
</dbReference>
<dbReference type="InterPro" id="IPR013325">
    <property type="entry name" value="RNA_pol_sigma_r2"/>
</dbReference>
<keyword evidence="9" id="KW-1185">Reference proteome</keyword>
<evidence type="ECO:0000313" key="8">
    <source>
        <dbReference type="EMBL" id="EKE84387.1"/>
    </source>
</evidence>
<feature type="transmembrane region" description="Helical" evidence="5">
    <location>
        <begin position="273"/>
        <end position="292"/>
    </location>
</feature>
<feature type="domain" description="RNA polymerase sigma factor 70 region 4 type 2" evidence="7">
    <location>
        <begin position="125"/>
        <end position="177"/>
    </location>
</feature>
<organism evidence="8 9">
    <name type="scientific">Idiomarina xiamenensis 10-D-4</name>
    <dbReference type="NCBI Taxonomy" id="740709"/>
    <lineage>
        <taxon>Bacteria</taxon>
        <taxon>Pseudomonadati</taxon>
        <taxon>Pseudomonadota</taxon>
        <taxon>Gammaproteobacteria</taxon>
        <taxon>Alteromonadales</taxon>
        <taxon>Idiomarinaceae</taxon>
        <taxon>Idiomarina</taxon>
    </lineage>
</organism>
<feature type="transmembrane region" description="Helical" evidence="5">
    <location>
        <begin position="298"/>
        <end position="315"/>
    </location>
</feature>
<dbReference type="RefSeq" id="WP_008488109.1">
    <property type="nucleotide sequence ID" value="NZ_AMRG01000005.1"/>
</dbReference>
<name>K2KCJ8_9GAMM</name>
<evidence type="ECO:0000259" key="7">
    <source>
        <dbReference type="Pfam" id="PF08281"/>
    </source>
</evidence>
<dbReference type="NCBIfam" id="TIGR02937">
    <property type="entry name" value="sigma70-ECF"/>
    <property type="match status" value="1"/>
</dbReference>
<comment type="similarity">
    <text evidence="1">Belongs to the sigma-70 factor family. ECF subfamily.</text>
</comment>
<evidence type="ECO:0000256" key="1">
    <source>
        <dbReference type="ARBA" id="ARBA00010641"/>
    </source>
</evidence>
<keyword evidence="3" id="KW-0731">Sigma factor</keyword>
<proteinExistence type="inferred from homology"/>
<dbReference type="eggNOG" id="COG1595">
    <property type="taxonomic scope" value="Bacteria"/>
</dbReference>